<dbReference type="Pfam" id="PF13426">
    <property type="entry name" value="PAS_9"/>
    <property type="match status" value="1"/>
</dbReference>
<evidence type="ECO:0000259" key="9">
    <source>
        <dbReference type="PROSITE" id="PS50113"/>
    </source>
</evidence>
<feature type="modified residue" description="4-aspartylphosphate" evidence="5">
    <location>
        <position position="985"/>
    </location>
</feature>
<dbReference type="Pfam" id="PF00512">
    <property type="entry name" value="HisKA"/>
    <property type="match status" value="1"/>
</dbReference>
<proteinExistence type="predicted"/>
<sequence length="1051" mass="116570">MIQFNHIYSDKEGLEKALAETGVGFDQKTVLVQMFSSLQERDAVAAIASEVLSLLPDATLIGASSAGEIVGGVMTEAQTVLGISVFEKSGIRSVSEVDTASYALGKRMGEALCREDARCIICFADGIRHSGDFLEALRAANCDNIPIAGGMAGDLFRFESTFTIHQDKVFEGGAVGVALSGEALEVFQDFNLGWRPVGKEMTITRASKNRVYTIDGKATKELYGEVLGEAIVRELPASAIGFPLIKRSGGIPVARSMIGAFEDGSVLFAGNLKEGERVQFGIGSADLVNSYIPGDAIPREEQALQAAFVYSCSARKQFLDKQLEVALDKIDAFAPSSGFFTYGEFYTSASGAELLNITSTILFLREIGTESKRFNTPLGGRKRQRAVNASEEGVFHLIDYNTKALEEQSRSLAKAERQLKEHIDGINDVLIVSKTDPNGIITYVNPNFERISGYTRGELIGQSHNIVRSPKTPDSLFVEMWQTITSGQIWHGSFANRRKDGSDYYVKSSIIPLHDEKNRIVEFFAIREDITDLIETQLAYKREHTFTQKLLNNDENIILIIRNGMTEKVNQAFFRLFPFKDLDDLRRSKRCINSLFIPKEGFLSAGGVAHPWYQKLLDEPNRIHKVLMEDKEGVVHTFSARARQVTFENDQYIFCSFNDVTELEEARVQAETAEEAQATFLANMSHEIRTPMNGILGFTGMLKKSGLNAQQLEYLEIIERSSATLLDIINDVLDFSKIQSHHMVIESIPVDLYSELSIAFSLMQPVARKKRLNYSSHFDPAMHEIILGDPTRLKQIIINLLSNAIKFTPSSGEVKLRTEVLETHPGDGQWVRFVIEDNGIGIQKEKQDRIFSAFTQANESTTREFGGTGLGLSISASLVEAMGGELKLYSKEGKGTVFYFDLLLTPYDTAATAMARTEEAPPEEETAEAAINSDMRVLVAEDLEMNRLLVQLLLSNYGIDAVFVENGREVLEKLEAATFDLILMDVNMPVLNGLDATRRIREELGSSVPIIALTANAMEGDREKFMQSGMNGYLTKPLEEKSLEAVLRQYS</sequence>
<feature type="domain" description="Histidine kinase" evidence="6">
    <location>
        <begin position="683"/>
        <end position="906"/>
    </location>
</feature>
<dbReference type="InterPro" id="IPR001789">
    <property type="entry name" value="Sig_transdc_resp-reg_receiver"/>
</dbReference>
<evidence type="ECO:0000256" key="3">
    <source>
        <dbReference type="ARBA" id="ARBA00022553"/>
    </source>
</evidence>
<evidence type="ECO:0000313" key="11">
    <source>
        <dbReference type="Proteomes" id="UP001447842"/>
    </source>
</evidence>
<comment type="catalytic activity">
    <reaction evidence="1">
        <text>ATP + protein L-histidine = ADP + protein N-phospho-L-histidine.</text>
        <dbReference type="EC" id="2.7.13.3"/>
    </reaction>
</comment>
<evidence type="ECO:0000259" key="6">
    <source>
        <dbReference type="PROSITE" id="PS50109"/>
    </source>
</evidence>
<dbReference type="SUPFAM" id="SSF55785">
    <property type="entry name" value="PYP-like sensor domain (PAS domain)"/>
    <property type="match status" value="1"/>
</dbReference>
<dbReference type="CDD" id="cd00130">
    <property type="entry name" value="PAS"/>
    <property type="match status" value="1"/>
</dbReference>
<dbReference type="SUPFAM" id="SSF55874">
    <property type="entry name" value="ATPase domain of HSP90 chaperone/DNA topoisomerase II/histidine kinase"/>
    <property type="match status" value="1"/>
</dbReference>
<dbReference type="PROSITE" id="PS50109">
    <property type="entry name" value="HIS_KIN"/>
    <property type="match status" value="1"/>
</dbReference>
<dbReference type="SMART" id="SM00448">
    <property type="entry name" value="REC"/>
    <property type="match status" value="1"/>
</dbReference>
<accession>A0ABZ3H702</accession>
<dbReference type="Pfam" id="PF08495">
    <property type="entry name" value="FIST"/>
    <property type="match status" value="1"/>
</dbReference>
<name>A0ABZ3H702_9BACT</name>
<dbReference type="InterPro" id="IPR005467">
    <property type="entry name" value="His_kinase_dom"/>
</dbReference>
<dbReference type="InterPro" id="IPR035965">
    <property type="entry name" value="PAS-like_dom_sf"/>
</dbReference>
<dbReference type="CDD" id="cd16922">
    <property type="entry name" value="HATPase_EvgS-ArcB-TorS-like"/>
    <property type="match status" value="1"/>
</dbReference>
<reference evidence="10 11" key="1">
    <citation type="submission" date="2024-03" db="EMBL/GenBank/DDBJ databases">
        <title>Sulfurimonas sp. HSL3-1.</title>
        <authorList>
            <person name="Wang S."/>
        </authorList>
    </citation>
    <scope>NUCLEOTIDE SEQUENCE [LARGE SCALE GENOMIC DNA]</scope>
    <source>
        <strain evidence="10 11">HSL3-1</strain>
    </source>
</reference>
<dbReference type="Pfam" id="PF02518">
    <property type="entry name" value="HATPase_c"/>
    <property type="match status" value="1"/>
</dbReference>
<dbReference type="InterPro" id="IPR000700">
    <property type="entry name" value="PAS-assoc_C"/>
</dbReference>
<dbReference type="InterPro" id="IPR001610">
    <property type="entry name" value="PAC"/>
</dbReference>
<dbReference type="PROSITE" id="PS50110">
    <property type="entry name" value="RESPONSE_REGULATORY"/>
    <property type="match status" value="1"/>
</dbReference>
<dbReference type="InterPro" id="IPR036890">
    <property type="entry name" value="HATPase_C_sf"/>
</dbReference>
<feature type="domain" description="Response regulatory" evidence="7">
    <location>
        <begin position="936"/>
        <end position="1051"/>
    </location>
</feature>
<evidence type="ECO:0000313" key="10">
    <source>
        <dbReference type="EMBL" id="XAU14313.1"/>
    </source>
</evidence>
<dbReference type="InterPro" id="IPR003594">
    <property type="entry name" value="HATPase_dom"/>
</dbReference>
<dbReference type="SMART" id="SM00897">
    <property type="entry name" value="FIST"/>
    <property type="match status" value="1"/>
</dbReference>
<dbReference type="InterPro" id="IPR036097">
    <property type="entry name" value="HisK_dim/P_sf"/>
</dbReference>
<dbReference type="Gene3D" id="3.30.565.10">
    <property type="entry name" value="Histidine kinase-like ATPase, C-terminal domain"/>
    <property type="match status" value="1"/>
</dbReference>
<dbReference type="SMART" id="SM00091">
    <property type="entry name" value="PAS"/>
    <property type="match status" value="1"/>
</dbReference>
<evidence type="ECO:0000256" key="5">
    <source>
        <dbReference type="PROSITE-ProRule" id="PRU00169"/>
    </source>
</evidence>
<dbReference type="Pfam" id="PF00072">
    <property type="entry name" value="Response_reg"/>
    <property type="match status" value="1"/>
</dbReference>
<dbReference type="SMART" id="SM01204">
    <property type="entry name" value="FIST_C"/>
    <property type="match status" value="1"/>
</dbReference>
<dbReference type="InterPro" id="IPR019494">
    <property type="entry name" value="FIST_C"/>
</dbReference>
<evidence type="ECO:0000256" key="2">
    <source>
        <dbReference type="ARBA" id="ARBA00012438"/>
    </source>
</evidence>
<dbReference type="InterPro" id="IPR013702">
    <property type="entry name" value="FIST_domain_N"/>
</dbReference>
<dbReference type="SMART" id="SM00086">
    <property type="entry name" value="PAC"/>
    <property type="match status" value="2"/>
</dbReference>
<keyword evidence="4" id="KW-0902">Two-component regulatory system</keyword>
<keyword evidence="3 5" id="KW-0597">Phosphoprotein</keyword>
<dbReference type="Pfam" id="PF10442">
    <property type="entry name" value="FIST_C"/>
    <property type="match status" value="1"/>
</dbReference>
<organism evidence="10 11">
    <name type="scientific">Sulfurimonas diazotrophicus</name>
    <dbReference type="NCBI Taxonomy" id="3131939"/>
    <lineage>
        <taxon>Bacteria</taxon>
        <taxon>Pseudomonadati</taxon>
        <taxon>Campylobacterota</taxon>
        <taxon>Epsilonproteobacteria</taxon>
        <taxon>Campylobacterales</taxon>
        <taxon>Sulfurimonadaceae</taxon>
        <taxon>Sulfurimonas</taxon>
    </lineage>
</organism>
<feature type="domain" description="PAC" evidence="9">
    <location>
        <begin position="490"/>
        <end position="542"/>
    </location>
</feature>
<dbReference type="PRINTS" id="PR00344">
    <property type="entry name" value="BCTRLSENSOR"/>
</dbReference>
<dbReference type="InterPro" id="IPR011006">
    <property type="entry name" value="CheY-like_superfamily"/>
</dbReference>
<dbReference type="CDD" id="cd17546">
    <property type="entry name" value="REC_hyHK_CKI1_RcsC-like"/>
    <property type="match status" value="1"/>
</dbReference>
<dbReference type="SUPFAM" id="SSF47384">
    <property type="entry name" value="Homodimeric domain of signal transducing histidine kinase"/>
    <property type="match status" value="1"/>
</dbReference>
<dbReference type="InterPro" id="IPR004358">
    <property type="entry name" value="Sig_transdc_His_kin-like_C"/>
</dbReference>
<dbReference type="RefSeq" id="WP_345972058.1">
    <property type="nucleotide sequence ID" value="NZ_CP147920.1"/>
</dbReference>
<dbReference type="NCBIfam" id="TIGR00229">
    <property type="entry name" value="sensory_box"/>
    <property type="match status" value="1"/>
</dbReference>
<dbReference type="EC" id="2.7.13.3" evidence="2"/>
<dbReference type="Gene3D" id="1.10.287.130">
    <property type="match status" value="1"/>
</dbReference>
<feature type="domain" description="PAS" evidence="8">
    <location>
        <begin position="415"/>
        <end position="463"/>
    </location>
</feature>
<gene>
    <name evidence="10" type="ORF">WCY31_08585</name>
</gene>
<dbReference type="SMART" id="SM00388">
    <property type="entry name" value="HisKA"/>
    <property type="match status" value="1"/>
</dbReference>
<dbReference type="PROSITE" id="PS50113">
    <property type="entry name" value="PAC"/>
    <property type="match status" value="1"/>
</dbReference>
<evidence type="ECO:0000259" key="8">
    <source>
        <dbReference type="PROSITE" id="PS50112"/>
    </source>
</evidence>
<evidence type="ECO:0000256" key="1">
    <source>
        <dbReference type="ARBA" id="ARBA00000085"/>
    </source>
</evidence>
<dbReference type="Gene3D" id="3.40.50.2300">
    <property type="match status" value="1"/>
</dbReference>
<dbReference type="SUPFAM" id="SSF52172">
    <property type="entry name" value="CheY-like"/>
    <property type="match status" value="1"/>
</dbReference>
<dbReference type="CDD" id="cd00082">
    <property type="entry name" value="HisKA"/>
    <property type="match status" value="1"/>
</dbReference>
<dbReference type="SMART" id="SM00387">
    <property type="entry name" value="HATPase_c"/>
    <property type="match status" value="1"/>
</dbReference>
<evidence type="ECO:0000259" key="7">
    <source>
        <dbReference type="PROSITE" id="PS50110"/>
    </source>
</evidence>
<dbReference type="InterPro" id="IPR003661">
    <property type="entry name" value="HisK_dim/P_dom"/>
</dbReference>
<dbReference type="Proteomes" id="UP001447842">
    <property type="component" value="Chromosome"/>
</dbReference>
<protein>
    <recommendedName>
        <fullName evidence="2">histidine kinase</fullName>
        <ecNumber evidence="2">2.7.13.3</ecNumber>
    </recommendedName>
</protein>
<dbReference type="PANTHER" id="PTHR45339:SF1">
    <property type="entry name" value="HYBRID SIGNAL TRANSDUCTION HISTIDINE KINASE J"/>
    <property type="match status" value="1"/>
</dbReference>
<evidence type="ECO:0000256" key="4">
    <source>
        <dbReference type="ARBA" id="ARBA00023012"/>
    </source>
</evidence>
<dbReference type="PANTHER" id="PTHR45339">
    <property type="entry name" value="HYBRID SIGNAL TRANSDUCTION HISTIDINE KINASE J"/>
    <property type="match status" value="1"/>
</dbReference>
<dbReference type="Gene3D" id="3.30.450.20">
    <property type="entry name" value="PAS domain"/>
    <property type="match status" value="1"/>
</dbReference>
<dbReference type="EMBL" id="CP147920">
    <property type="protein sequence ID" value="XAU14313.1"/>
    <property type="molecule type" value="Genomic_DNA"/>
</dbReference>
<dbReference type="PROSITE" id="PS50112">
    <property type="entry name" value="PAS"/>
    <property type="match status" value="1"/>
</dbReference>
<dbReference type="InterPro" id="IPR000014">
    <property type="entry name" value="PAS"/>
</dbReference>
<keyword evidence="11" id="KW-1185">Reference proteome</keyword>